<dbReference type="InterPro" id="IPR050810">
    <property type="entry name" value="Bact_Secretion_Sys_Channel"/>
</dbReference>
<feature type="region of interest" description="Disordered" evidence="7">
    <location>
        <begin position="300"/>
        <end position="344"/>
    </location>
</feature>
<evidence type="ECO:0000256" key="1">
    <source>
        <dbReference type="ARBA" id="ARBA00004370"/>
    </source>
</evidence>
<evidence type="ECO:0000259" key="8">
    <source>
        <dbReference type="SMART" id="SM00965"/>
    </source>
</evidence>
<accession>A0ABX5XQL1</accession>
<proteinExistence type="inferred from homology"/>
<dbReference type="InterPro" id="IPR001775">
    <property type="entry name" value="GspD/PilQ"/>
</dbReference>
<keyword evidence="5" id="KW-0998">Cell outer membrane</keyword>
<gene>
    <name evidence="9" type="primary">pilQ_2</name>
    <name evidence="9" type="ORF">TBK1r_31590</name>
</gene>
<dbReference type="Proteomes" id="UP000318081">
    <property type="component" value="Chromosome"/>
</dbReference>
<evidence type="ECO:0000256" key="6">
    <source>
        <dbReference type="RuleBase" id="RU004003"/>
    </source>
</evidence>
<dbReference type="InterPro" id="IPR038591">
    <property type="entry name" value="NolW-like_sf"/>
</dbReference>
<evidence type="ECO:0000256" key="4">
    <source>
        <dbReference type="ARBA" id="ARBA00023136"/>
    </source>
</evidence>
<dbReference type="InterPro" id="IPR004846">
    <property type="entry name" value="T2SS/T3SS_dom"/>
</dbReference>
<reference evidence="9 10" key="1">
    <citation type="submission" date="2019-02" db="EMBL/GenBank/DDBJ databases">
        <title>Deep-cultivation of Planctomycetes and their phenomic and genomic characterization uncovers novel biology.</title>
        <authorList>
            <person name="Wiegand S."/>
            <person name="Jogler M."/>
            <person name="Boedeker C."/>
            <person name="Pinto D."/>
            <person name="Vollmers J."/>
            <person name="Rivas-Marin E."/>
            <person name="Kohn T."/>
            <person name="Peeters S.H."/>
            <person name="Heuer A."/>
            <person name="Rast P."/>
            <person name="Oberbeckmann S."/>
            <person name="Bunk B."/>
            <person name="Jeske O."/>
            <person name="Meyerdierks A."/>
            <person name="Storesund J.E."/>
            <person name="Kallscheuer N."/>
            <person name="Luecker S."/>
            <person name="Lage O.M."/>
            <person name="Pohl T."/>
            <person name="Merkel B.J."/>
            <person name="Hornburger P."/>
            <person name="Mueller R.-W."/>
            <person name="Bruemmer F."/>
            <person name="Labrenz M."/>
            <person name="Spormann A.M."/>
            <person name="Op den Camp H."/>
            <person name="Overmann J."/>
            <person name="Amann R."/>
            <person name="Jetten M.S.M."/>
            <person name="Mascher T."/>
            <person name="Medema M.H."/>
            <person name="Devos D.P."/>
            <person name="Kaster A.-K."/>
            <person name="Ovreas L."/>
            <person name="Rohde M."/>
            <person name="Galperin M.Y."/>
            <person name="Jogler C."/>
        </authorList>
    </citation>
    <scope>NUCLEOTIDE SEQUENCE [LARGE SCALE GENOMIC DNA]</scope>
    <source>
        <strain evidence="9 10">TBK1r</strain>
    </source>
</reference>
<dbReference type="RefSeq" id="WP_145212165.1">
    <property type="nucleotide sequence ID" value="NZ_CP036432.1"/>
</dbReference>
<keyword evidence="3" id="KW-0732">Signal</keyword>
<dbReference type="EMBL" id="CP036432">
    <property type="protein sequence ID" value="QDV84214.1"/>
    <property type="molecule type" value="Genomic_DNA"/>
</dbReference>
<organism evidence="9 10">
    <name type="scientific">Stieleria magnilauensis</name>
    <dbReference type="NCBI Taxonomy" id="2527963"/>
    <lineage>
        <taxon>Bacteria</taxon>
        <taxon>Pseudomonadati</taxon>
        <taxon>Planctomycetota</taxon>
        <taxon>Planctomycetia</taxon>
        <taxon>Pirellulales</taxon>
        <taxon>Pirellulaceae</taxon>
        <taxon>Stieleria</taxon>
    </lineage>
</organism>
<dbReference type="Gene3D" id="3.30.1370.120">
    <property type="match status" value="1"/>
</dbReference>
<dbReference type="Pfam" id="PF00263">
    <property type="entry name" value="Secretin"/>
    <property type="match status" value="1"/>
</dbReference>
<comment type="similarity">
    <text evidence="6">Belongs to the bacterial secretin family.</text>
</comment>
<sequence>MLKLNSYPARSANSVPSPASDDGQRAGPPTALCGPAAYRSLLARLIIGLASIGAAGVASAEQIGLTSDAPYRQRMERSQVDAAIALGNLDALGRIDKASRLDSLYTAMIETEQARIKLRQSITRRAANRQHRATPVVHPPTVGERVSGQRIQITAFRDDAPYQTGGTAQVVTLLRPKSFSLEAPPETTAPGLGDLRQEPRRLDRYVPLVVVPAHSEKLEGQTNSPALESVVVDESLAGQQKFATPADRPGDAGESEPQDKRNSQTAASADGPEDTSFSAFLTDTPAVALVSPAAPVVAAAPIDPNPEPNDSIPAPIRPAPMRPEPMRPNSVSPTAAAVKPEPKRSLVAAPATAQLAATESAAVVESADSTPVEAPLQTASSPSPMATMPPAAAAPDAEVALQWPFKMGGRETLPTPGNTDDVTLSVDDVDVDVRTVLEMLAKGYGMNILVAPDVEGTVTANVAGLTPEQTLTSIARMCGLAIQRDDNVILIYPKDNLPRESRELRVFSLDYARSEDIEPTVNGLLSPIGSVYSSKADDIDNRKGRESIVVVDTPDVLEQVERYLMQADQAPLQVMIEARVMEIELKDNMEHGVNFEDILGGDVRMGGFRLTDNIATSTNPFYFGEISGSDLKALLTLLETTTDAKTLATPRVMVVNGQNAKIQVGQQLGFAVATVTQTSTIQDVRYLDTGIVLNVTPTISRDHRILLQVKPKVSSGEINPDTLLPEETTREVETSVMLDNHQGMIVGGLIQEEDRVVIKKLPWLGDVKHVGKFFQRRETSRARTEIIVALIPHIIDPCRDGHYSEGDPMRNQIEWERTENRLFNGPLNRECRPWEARLPDVTADGALHRDIDRLRNRHPYCKGCEPIKSSLLPIH</sequence>
<feature type="compositionally biased region" description="Low complexity" evidence="7">
    <location>
        <begin position="378"/>
        <end position="390"/>
    </location>
</feature>
<evidence type="ECO:0000256" key="3">
    <source>
        <dbReference type="ARBA" id="ARBA00022729"/>
    </source>
</evidence>
<dbReference type="PANTHER" id="PTHR30332">
    <property type="entry name" value="PROBABLE GENERAL SECRETION PATHWAY PROTEIN D"/>
    <property type="match status" value="1"/>
</dbReference>
<dbReference type="PANTHER" id="PTHR30332:SF24">
    <property type="entry name" value="SECRETIN GSPD-RELATED"/>
    <property type="match status" value="1"/>
</dbReference>
<keyword evidence="4" id="KW-0472">Membrane</keyword>
<evidence type="ECO:0000313" key="9">
    <source>
        <dbReference type="EMBL" id="QDV84214.1"/>
    </source>
</evidence>
<evidence type="ECO:0000256" key="7">
    <source>
        <dbReference type="SAM" id="MobiDB-lite"/>
    </source>
</evidence>
<evidence type="ECO:0000256" key="5">
    <source>
        <dbReference type="ARBA" id="ARBA00023237"/>
    </source>
</evidence>
<feature type="region of interest" description="Disordered" evidence="7">
    <location>
        <begin position="362"/>
        <end position="390"/>
    </location>
</feature>
<keyword evidence="2" id="KW-0813">Transport</keyword>
<dbReference type="Gene3D" id="3.30.1370.130">
    <property type="match status" value="1"/>
</dbReference>
<dbReference type="SMART" id="SM00965">
    <property type="entry name" value="STN"/>
    <property type="match status" value="1"/>
</dbReference>
<dbReference type="PRINTS" id="PR00811">
    <property type="entry name" value="BCTERIALGSPD"/>
</dbReference>
<protein>
    <submittedName>
        <fullName evidence="9">Type IV pilus biogenesis and competence protein PilQ</fullName>
    </submittedName>
</protein>
<evidence type="ECO:0000313" key="10">
    <source>
        <dbReference type="Proteomes" id="UP000318081"/>
    </source>
</evidence>
<feature type="region of interest" description="Disordered" evidence="7">
    <location>
        <begin position="1"/>
        <end position="28"/>
    </location>
</feature>
<feature type="domain" description="Secretin/TonB short N-terminal" evidence="8">
    <location>
        <begin position="446"/>
        <end position="494"/>
    </location>
</feature>
<keyword evidence="10" id="KW-1185">Reference proteome</keyword>
<comment type="subcellular location">
    <subcellularLocation>
        <location evidence="1">Membrane</location>
    </subcellularLocation>
</comment>
<dbReference type="InterPro" id="IPR011662">
    <property type="entry name" value="Secretin/TonB_short_N"/>
</dbReference>
<evidence type="ECO:0000256" key="2">
    <source>
        <dbReference type="ARBA" id="ARBA00022448"/>
    </source>
</evidence>
<feature type="region of interest" description="Disordered" evidence="7">
    <location>
        <begin position="242"/>
        <end position="278"/>
    </location>
</feature>
<name>A0ABX5XQL1_9BACT</name>